<feature type="domain" description="Chitin-binding type-2" evidence="2">
    <location>
        <begin position="34"/>
        <end position="96"/>
    </location>
</feature>
<evidence type="ECO:0000259" key="2">
    <source>
        <dbReference type="PROSITE" id="PS50940"/>
    </source>
</evidence>
<keyword evidence="4" id="KW-1185">Reference proteome</keyword>
<evidence type="ECO:0000313" key="4">
    <source>
        <dbReference type="Proteomes" id="UP001652680"/>
    </source>
</evidence>
<reference evidence="5" key="2">
    <citation type="submission" date="2025-04" db="UniProtKB">
        <authorList>
            <consortium name="RefSeq"/>
        </authorList>
    </citation>
    <scope>IDENTIFICATION</scope>
</reference>
<evidence type="ECO:0000313" key="3">
    <source>
        <dbReference type="EnsemblMetazoa" id="XP_016973321.1"/>
    </source>
</evidence>
<dbReference type="GO" id="GO:0005576">
    <property type="term" value="C:extracellular region"/>
    <property type="evidence" value="ECO:0007669"/>
    <property type="project" value="InterPro"/>
</dbReference>
<gene>
    <name evidence="5" type="primary">LOC108040377</name>
    <name evidence="3" type="synonym">108040377</name>
</gene>
<dbReference type="RefSeq" id="XP_016973321.1">
    <property type="nucleotide sequence ID" value="XM_017117832.1"/>
</dbReference>
<dbReference type="GeneID" id="108040377"/>
<dbReference type="InterPro" id="IPR036508">
    <property type="entry name" value="Chitin-bd_dom_sf"/>
</dbReference>
<reference evidence="3" key="3">
    <citation type="submission" date="2025-05" db="UniProtKB">
        <authorList>
            <consortium name="EnsemblMetazoa"/>
        </authorList>
    </citation>
    <scope>IDENTIFICATION</scope>
</reference>
<dbReference type="SUPFAM" id="SSF57625">
    <property type="entry name" value="Invertebrate chitin-binding proteins"/>
    <property type="match status" value="1"/>
</dbReference>
<dbReference type="EnsemblMetazoa" id="XM_017117832.2">
    <property type="protein sequence ID" value="XP_016973321.1"/>
    <property type="gene ID" value="LOC108040377"/>
</dbReference>
<evidence type="ECO:0000256" key="1">
    <source>
        <dbReference type="SAM" id="SignalP"/>
    </source>
</evidence>
<dbReference type="InterPro" id="IPR002557">
    <property type="entry name" value="Chitin-bd_dom"/>
</dbReference>
<dbReference type="PROSITE" id="PS50940">
    <property type="entry name" value="CHIT_BIND_II"/>
    <property type="match status" value="1"/>
</dbReference>
<evidence type="ECO:0000313" key="5">
    <source>
        <dbReference type="RefSeq" id="XP_016973321.1"/>
    </source>
</evidence>
<dbReference type="Proteomes" id="UP001652680">
    <property type="component" value="Unassembled WGS sequence"/>
</dbReference>
<dbReference type="Pfam" id="PF01607">
    <property type="entry name" value="CBM_14"/>
    <property type="match status" value="1"/>
</dbReference>
<protein>
    <submittedName>
        <fullName evidence="5">Uncharacterized protein LOC108040377</fullName>
    </submittedName>
</protein>
<proteinExistence type="predicted"/>
<dbReference type="GO" id="GO:0008061">
    <property type="term" value="F:chitin binding"/>
    <property type="evidence" value="ECO:0007669"/>
    <property type="project" value="InterPro"/>
</dbReference>
<dbReference type="Gene3D" id="2.170.140.10">
    <property type="entry name" value="Chitin binding domain"/>
    <property type="match status" value="1"/>
</dbReference>
<feature type="chain" id="PRO_5027892416" evidence="1">
    <location>
        <begin position="18"/>
        <end position="96"/>
    </location>
</feature>
<dbReference type="OrthoDB" id="7857752at2759"/>
<reference evidence="4" key="1">
    <citation type="journal article" date="2021" name="Elife">
        <title>Highly contiguous assemblies of 101 drosophilid genomes.</title>
        <authorList>
            <person name="Kim B.Y."/>
            <person name="Wang J.R."/>
            <person name="Miller D.E."/>
            <person name="Barmina O."/>
            <person name="Delaney E."/>
            <person name="Thompson A."/>
            <person name="Comeault A.A."/>
            <person name="Peede D."/>
            <person name="D'Agostino E.R."/>
            <person name="Pelaez J."/>
            <person name="Aguilar J.M."/>
            <person name="Haji D."/>
            <person name="Matsunaga T."/>
            <person name="Armstrong E.E."/>
            <person name="Zych M."/>
            <person name="Ogawa Y."/>
            <person name="Stamenkovic-Radak M."/>
            <person name="Jelic M."/>
            <person name="Veselinovic M.S."/>
            <person name="Tanaskovic M."/>
            <person name="Eric P."/>
            <person name="Gao J.J."/>
            <person name="Katoh T.K."/>
            <person name="Toda M.J."/>
            <person name="Watabe H."/>
            <person name="Watada M."/>
            <person name="Davis J.S."/>
            <person name="Moyle L.C."/>
            <person name="Manoli G."/>
            <person name="Bertolini E."/>
            <person name="Kostal V."/>
            <person name="Hawley R.S."/>
            <person name="Takahashi A."/>
            <person name="Jones C.D."/>
            <person name="Price D.K."/>
            <person name="Whiteman N."/>
            <person name="Kopp A."/>
            <person name="Matute D.R."/>
            <person name="Petrov D.A."/>
        </authorList>
    </citation>
    <scope>NUCLEOTIDE SEQUENCE [LARGE SCALE GENOMIC DNA]</scope>
</reference>
<accession>A0A6P4EJ97</accession>
<dbReference type="AlphaFoldDB" id="A0A6P4EJ97"/>
<organism evidence="5">
    <name type="scientific">Drosophila rhopaloa</name>
    <name type="common">Fruit fly</name>
    <dbReference type="NCBI Taxonomy" id="1041015"/>
    <lineage>
        <taxon>Eukaryota</taxon>
        <taxon>Metazoa</taxon>
        <taxon>Ecdysozoa</taxon>
        <taxon>Arthropoda</taxon>
        <taxon>Hexapoda</taxon>
        <taxon>Insecta</taxon>
        <taxon>Pterygota</taxon>
        <taxon>Neoptera</taxon>
        <taxon>Endopterygota</taxon>
        <taxon>Diptera</taxon>
        <taxon>Brachycera</taxon>
        <taxon>Muscomorpha</taxon>
        <taxon>Ephydroidea</taxon>
        <taxon>Drosophilidae</taxon>
        <taxon>Drosophila</taxon>
        <taxon>Sophophora</taxon>
    </lineage>
</organism>
<sequence length="96" mass="10666">MWTTLILSVLLVHCLVALPAPNLNDRSTESWSANKACQEVDSSVMIENKNDSTCATYIYCYIADGSTRALIKSCKTNQYFNAELKFCSVNKSEGCE</sequence>
<name>A0A6P4EJ97_DRORH</name>
<keyword evidence="1" id="KW-0732">Signal</keyword>
<feature type="signal peptide" evidence="1">
    <location>
        <begin position="1"/>
        <end position="17"/>
    </location>
</feature>